<protein>
    <submittedName>
        <fullName evidence="1">DNA alkylation repair protein</fullName>
    </submittedName>
</protein>
<gene>
    <name evidence="1" type="ORF">ABR189_21575</name>
</gene>
<dbReference type="Gene3D" id="1.25.40.290">
    <property type="entry name" value="ARM repeat domains"/>
    <property type="match status" value="1"/>
</dbReference>
<dbReference type="InterPro" id="IPR016024">
    <property type="entry name" value="ARM-type_fold"/>
</dbReference>
<evidence type="ECO:0000313" key="1">
    <source>
        <dbReference type="EMBL" id="MET6999994.1"/>
    </source>
</evidence>
<reference evidence="1 2" key="1">
    <citation type="submission" date="2024-06" db="EMBL/GenBank/DDBJ databases">
        <title>Chitinophaga defluvii sp. nov., isolated from municipal sewage.</title>
        <authorList>
            <person name="Zhang L."/>
        </authorList>
    </citation>
    <scope>NUCLEOTIDE SEQUENCE [LARGE SCALE GENOMIC DNA]</scope>
    <source>
        <strain evidence="1 2">H8</strain>
    </source>
</reference>
<proteinExistence type="predicted"/>
<dbReference type="RefSeq" id="WP_354662555.1">
    <property type="nucleotide sequence ID" value="NZ_JBEXAC010000002.1"/>
</dbReference>
<dbReference type="Pfam" id="PF08713">
    <property type="entry name" value="DNA_alkylation"/>
    <property type="match status" value="1"/>
</dbReference>
<accession>A0ABV2TD26</accession>
<dbReference type="SUPFAM" id="SSF48371">
    <property type="entry name" value="ARM repeat"/>
    <property type="match status" value="1"/>
</dbReference>
<dbReference type="InterPro" id="IPR014825">
    <property type="entry name" value="DNA_alkylation"/>
</dbReference>
<organism evidence="1 2">
    <name type="scientific">Chitinophaga defluvii</name>
    <dbReference type="NCBI Taxonomy" id="3163343"/>
    <lineage>
        <taxon>Bacteria</taxon>
        <taxon>Pseudomonadati</taxon>
        <taxon>Bacteroidota</taxon>
        <taxon>Chitinophagia</taxon>
        <taxon>Chitinophagales</taxon>
        <taxon>Chitinophagaceae</taxon>
        <taxon>Chitinophaga</taxon>
    </lineage>
</organism>
<sequence>MKDNKDLTQRKGAVKAAHIPPTVMDALNRGSIPSVNLTEWLAVDHRQLLMHVFADKPLYLKPLQDNMASLHQKSVRSTIMAIGEFLLQESKNSSDQQLLPFLSAHVSDSVRCWACYMIGTDPELSILQKLHAIQPFAADAHFGVREIAWMAVRNEVSLHLNESITLLSKWVSHPDENIRRFAVEVTRPCGVWCKHIDQLKTTPAIALPILEPLKADTAVYVQNSVGNWLNDAGKSQPQWVKQLCEQWAVAANSATTKIIKRASRNI</sequence>
<name>A0ABV2TD26_9BACT</name>
<dbReference type="EMBL" id="JBEXAC010000002">
    <property type="protein sequence ID" value="MET6999994.1"/>
    <property type="molecule type" value="Genomic_DNA"/>
</dbReference>
<dbReference type="Proteomes" id="UP001549749">
    <property type="component" value="Unassembled WGS sequence"/>
</dbReference>
<keyword evidence="2" id="KW-1185">Reference proteome</keyword>
<evidence type="ECO:0000313" key="2">
    <source>
        <dbReference type="Proteomes" id="UP001549749"/>
    </source>
</evidence>
<comment type="caution">
    <text evidence="1">The sequence shown here is derived from an EMBL/GenBank/DDBJ whole genome shotgun (WGS) entry which is preliminary data.</text>
</comment>